<gene>
    <name evidence="3" type="ORF">HQ497_01395</name>
</gene>
<comment type="caution">
    <text evidence="3">The sequence shown here is derived from an EMBL/GenBank/DDBJ whole genome shotgun (WGS) entry which is preliminary data.</text>
</comment>
<dbReference type="AlphaFoldDB" id="A0A972VTJ1"/>
<dbReference type="SMART" id="SM00867">
    <property type="entry name" value="YceI"/>
    <property type="match status" value="1"/>
</dbReference>
<evidence type="ECO:0000313" key="3">
    <source>
        <dbReference type="EMBL" id="NQV63994.1"/>
    </source>
</evidence>
<evidence type="ECO:0000256" key="1">
    <source>
        <dbReference type="SAM" id="SignalP"/>
    </source>
</evidence>
<feature type="domain" description="Lipid/polyisoprenoid-binding YceI-like" evidence="2">
    <location>
        <begin position="24"/>
        <end position="184"/>
    </location>
</feature>
<proteinExistence type="predicted"/>
<feature type="chain" id="PRO_5037731397" evidence="1">
    <location>
        <begin position="23"/>
        <end position="187"/>
    </location>
</feature>
<dbReference type="InterPro" id="IPR007372">
    <property type="entry name" value="Lipid/polyisoprenoid-bd_YceI"/>
</dbReference>
<dbReference type="Proteomes" id="UP000754644">
    <property type="component" value="Unassembled WGS sequence"/>
</dbReference>
<organism evidence="3 4">
    <name type="scientific">SAR86 cluster bacterium</name>
    <dbReference type="NCBI Taxonomy" id="2030880"/>
    <lineage>
        <taxon>Bacteria</taxon>
        <taxon>Pseudomonadati</taxon>
        <taxon>Pseudomonadota</taxon>
        <taxon>Gammaproteobacteria</taxon>
        <taxon>SAR86 cluster</taxon>
    </lineage>
</organism>
<dbReference type="PANTHER" id="PTHR34406:SF1">
    <property type="entry name" value="PROTEIN YCEI"/>
    <property type="match status" value="1"/>
</dbReference>
<evidence type="ECO:0000259" key="2">
    <source>
        <dbReference type="SMART" id="SM00867"/>
    </source>
</evidence>
<dbReference type="PANTHER" id="PTHR34406">
    <property type="entry name" value="PROTEIN YCEI"/>
    <property type="match status" value="1"/>
</dbReference>
<evidence type="ECO:0000313" key="4">
    <source>
        <dbReference type="Proteomes" id="UP000754644"/>
    </source>
</evidence>
<sequence length="187" mass="20387">MKKVTQWMSLVLAGLCTQQCTAADYIFDKVGQHVFISFKASHLGYSYILGHFEDFNGRFTYDAADPGSSTVSVTIDVKSLDTDHSERDKHLRGPEYFDVDANPKISFTSTSYAGNKTEGTLTGDLNFCGVDQKVDIAVSKIGEGKDPWGGYRSGFEGSVTLTAADYGLPAWIGDVEVYLVVEGVLVE</sequence>
<dbReference type="InterPro" id="IPR036761">
    <property type="entry name" value="TTHA0802/YceI-like_sf"/>
</dbReference>
<protein>
    <submittedName>
        <fullName evidence="3">YceI family protein</fullName>
    </submittedName>
</protein>
<dbReference type="Pfam" id="PF04264">
    <property type="entry name" value="YceI"/>
    <property type="match status" value="1"/>
</dbReference>
<dbReference type="Gene3D" id="2.40.128.110">
    <property type="entry name" value="Lipid/polyisoprenoid-binding, YceI-like"/>
    <property type="match status" value="1"/>
</dbReference>
<reference evidence="3" key="1">
    <citation type="submission" date="2020-05" db="EMBL/GenBank/DDBJ databases">
        <title>Sulfur intermediates as new biogeochemical hubs in an aquatic model microbial ecosystem.</title>
        <authorList>
            <person name="Vigneron A."/>
        </authorList>
    </citation>
    <scope>NUCLEOTIDE SEQUENCE</scope>
    <source>
        <strain evidence="3">Bin.250</strain>
    </source>
</reference>
<dbReference type="EMBL" id="JABMOJ010000052">
    <property type="protein sequence ID" value="NQV63994.1"/>
    <property type="molecule type" value="Genomic_DNA"/>
</dbReference>
<dbReference type="SUPFAM" id="SSF101874">
    <property type="entry name" value="YceI-like"/>
    <property type="match status" value="1"/>
</dbReference>
<feature type="signal peptide" evidence="1">
    <location>
        <begin position="1"/>
        <end position="22"/>
    </location>
</feature>
<keyword evidence="1" id="KW-0732">Signal</keyword>
<name>A0A972VTJ1_9GAMM</name>
<accession>A0A972VTJ1</accession>